<dbReference type="Pfam" id="PF02653">
    <property type="entry name" value="BPD_transp_2"/>
    <property type="match status" value="2"/>
</dbReference>
<feature type="transmembrane region" description="Helical" evidence="9">
    <location>
        <begin position="443"/>
        <end position="460"/>
    </location>
</feature>
<dbReference type="PANTHER" id="PTHR11795:SF445">
    <property type="entry name" value="AMINO ACID ABC TRANSPORTER PERMEASE PROTEIN"/>
    <property type="match status" value="1"/>
</dbReference>
<feature type="transmembrane region" description="Helical" evidence="9">
    <location>
        <begin position="167"/>
        <end position="193"/>
    </location>
</feature>
<evidence type="ECO:0000256" key="5">
    <source>
        <dbReference type="ARBA" id="ARBA00022970"/>
    </source>
</evidence>
<feature type="transmembrane region" description="Helical" evidence="9">
    <location>
        <begin position="305"/>
        <end position="323"/>
    </location>
</feature>
<feature type="transmembrane region" description="Helical" evidence="9">
    <location>
        <begin position="648"/>
        <end position="667"/>
    </location>
</feature>
<dbReference type="PANTHER" id="PTHR11795">
    <property type="entry name" value="BRANCHED-CHAIN AMINO ACID TRANSPORT SYSTEM PERMEASE PROTEIN LIVH"/>
    <property type="match status" value="1"/>
</dbReference>
<reference evidence="10 11" key="1">
    <citation type="journal article" date="2019" name="Int. J. Syst. Evol. Microbiol.">
        <title>The Global Catalogue of Microorganisms (GCM) 10K type strain sequencing project: providing services to taxonomists for standard genome sequencing and annotation.</title>
        <authorList>
            <consortium name="The Broad Institute Genomics Platform"/>
            <consortium name="The Broad Institute Genome Sequencing Center for Infectious Disease"/>
            <person name="Wu L."/>
            <person name="Ma J."/>
        </authorList>
    </citation>
    <scope>NUCLEOTIDE SEQUENCE [LARGE SCALE GENOMIC DNA]</scope>
    <source>
        <strain evidence="10 11">JCM 13008</strain>
    </source>
</reference>
<keyword evidence="11" id="KW-1185">Reference proteome</keyword>
<dbReference type="CDD" id="cd06581">
    <property type="entry name" value="TM_PBP1_LivM_like"/>
    <property type="match status" value="1"/>
</dbReference>
<dbReference type="EMBL" id="BAAALG010000008">
    <property type="protein sequence ID" value="GAA1101433.1"/>
    <property type="molecule type" value="Genomic_DNA"/>
</dbReference>
<dbReference type="Proteomes" id="UP001501581">
    <property type="component" value="Unassembled WGS sequence"/>
</dbReference>
<comment type="caution">
    <text evidence="10">The sequence shown here is derived from an EMBL/GenBank/DDBJ whole genome shotgun (WGS) entry which is preliminary data.</text>
</comment>
<feature type="transmembrane region" description="Helical" evidence="9">
    <location>
        <begin position="368"/>
        <end position="386"/>
    </location>
</feature>
<keyword evidence="4 9" id="KW-0812">Transmembrane</keyword>
<accession>A0ABN1TSZ1</accession>
<evidence type="ECO:0000256" key="2">
    <source>
        <dbReference type="ARBA" id="ARBA00022448"/>
    </source>
</evidence>
<feature type="transmembrane region" description="Helical" evidence="9">
    <location>
        <begin position="37"/>
        <end position="59"/>
    </location>
</feature>
<dbReference type="InterPro" id="IPR043428">
    <property type="entry name" value="LivM-like"/>
</dbReference>
<evidence type="ECO:0008006" key="12">
    <source>
        <dbReference type="Google" id="ProtNLM"/>
    </source>
</evidence>
<feature type="transmembrane region" description="Helical" evidence="9">
    <location>
        <begin position="274"/>
        <end position="293"/>
    </location>
</feature>
<feature type="transmembrane region" description="Helical" evidence="9">
    <location>
        <begin position="66"/>
        <end position="85"/>
    </location>
</feature>
<feature type="transmembrane region" description="Helical" evidence="9">
    <location>
        <begin position="343"/>
        <end position="362"/>
    </location>
</feature>
<evidence type="ECO:0000256" key="8">
    <source>
        <dbReference type="ARBA" id="ARBA00037998"/>
    </source>
</evidence>
<dbReference type="RefSeq" id="WP_343993842.1">
    <property type="nucleotide sequence ID" value="NZ_BAAALG010000008.1"/>
</dbReference>
<dbReference type="InterPro" id="IPR001851">
    <property type="entry name" value="ABC_transp_permease"/>
</dbReference>
<feature type="transmembrane region" description="Helical" evidence="9">
    <location>
        <begin position="129"/>
        <end position="147"/>
    </location>
</feature>
<keyword evidence="3" id="KW-1003">Cell membrane</keyword>
<dbReference type="CDD" id="cd06582">
    <property type="entry name" value="TM_PBP1_LivH_like"/>
    <property type="match status" value="1"/>
</dbReference>
<gene>
    <name evidence="10" type="ORF">GCM10009668_19590</name>
</gene>
<protein>
    <recommendedName>
        <fullName evidence="12">Branched-chain amino acid transport system permease protein</fullName>
    </recommendedName>
</protein>
<evidence type="ECO:0000256" key="9">
    <source>
        <dbReference type="SAM" id="Phobius"/>
    </source>
</evidence>
<feature type="transmembrane region" description="Helical" evidence="9">
    <location>
        <begin position="673"/>
        <end position="694"/>
    </location>
</feature>
<keyword evidence="2" id="KW-0813">Transport</keyword>
<keyword evidence="7 9" id="KW-0472">Membrane</keyword>
<dbReference type="InterPro" id="IPR052157">
    <property type="entry name" value="BCAA_transport_permease"/>
</dbReference>
<feature type="transmembrane region" description="Helical" evidence="9">
    <location>
        <begin position="91"/>
        <end position="117"/>
    </location>
</feature>
<feature type="transmembrane region" description="Helical" evidence="9">
    <location>
        <begin position="224"/>
        <end position="242"/>
    </location>
</feature>
<feature type="transmembrane region" description="Helical" evidence="9">
    <location>
        <begin position="539"/>
        <end position="557"/>
    </location>
</feature>
<feature type="transmembrane region" description="Helical" evidence="9">
    <location>
        <begin position="487"/>
        <end position="505"/>
    </location>
</feature>
<evidence type="ECO:0000256" key="1">
    <source>
        <dbReference type="ARBA" id="ARBA00004651"/>
    </source>
</evidence>
<evidence type="ECO:0000313" key="11">
    <source>
        <dbReference type="Proteomes" id="UP001501581"/>
    </source>
</evidence>
<evidence type="ECO:0000256" key="3">
    <source>
        <dbReference type="ARBA" id="ARBA00022475"/>
    </source>
</evidence>
<name>A0ABN1TSZ1_9ACTN</name>
<evidence type="ECO:0000256" key="7">
    <source>
        <dbReference type="ARBA" id="ARBA00023136"/>
    </source>
</evidence>
<evidence type="ECO:0000256" key="6">
    <source>
        <dbReference type="ARBA" id="ARBA00022989"/>
    </source>
</evidence>
<evidence type="ECO:0000313" key="10">
    <source>
        <dbReference type="EMBL" id="GAA1101433.1"/>
    </source>
</evidence>
<comment type="subcellular location">
    <subcellularLocation>
        <location evidence="1">Cell membrane</location>
        <topology evidence="1">Multi-pass membrane protein</topology>
    </subcellularLocation>
</comment>
<organism evidence="10 11">
    <name type="scientific">Nocardioides dubius</name>
    <dbReference type="NCBI Taxonomy" id="317019"/>
    <lineage>
        <taxon>Bacteria</taxon>
        <taxon>Bacillati</taxon>
        <taxon>Actinomycetota</taxon>
        <taxon>Actinomycetes</taxon>
        <taxon>Propionibacteriales</taxon>
        <taxon>Nocardioidaceae</taxon>
        <taxon>Nocardioides</taxon>
    </lineage>
</organism>
<proteinExistence type="inferred from homology"/>
<keyword evidence="5" id="KW-0029">Amino-acid transport</keyword>
<feature type="transmembrane region" description="Helical" evidence="9">
    <location>
        <begin position="417"/>
        <end position="436"/>
    </location>
</feature>
<keyword evidence="6 9" id="KW-1133">Transmembrane helix</keyword>
<comment type="similarity">
    <text evidence="8">Belongs to the binding-protein-dependent transport system permease family. LivHM subfamily.</text>
</comment>
<feature type="transmembrane region" description="Helical" evidence="9">
    <location>
        <begin position="569"/>
        <end position="602"/>
    </location>
</feature>
<evidence type="ECO:0000256" key="4">
    <source>
        <dbReference type="ARBA" id="ARBA00022692"/>
    </source>
</evidence>
<sequence length="734" mass="76461">MTNHLSRLVPLILVAGVLGLVVNATWAGTPVTGETLLQLLVFGLPVAAIYAVNAAGLVVVHSATGIFNFAHGAIGMICAFIFWELSVNRELPLWLSLVLVICVVAPLLGVTLDVVLMRRLKHAPVMMRLIGTVGLMVALMGVARLVWSPQNSYPIQPLGSLGGIEIAGVVLTWSRVITLCITLGLAVALHLLIRMTRLGVAMRAAVDNEDLAALNGISPTRISSLAWVIGSVTAATAGILIAPEVGNMSVEAMSLLVINSFAAAMFGRLRSISMAYVGALVVGLSLTFANQFLTFEGRWVGVPSNLPLILLFVVLLALPQAQLPTGRTLRSYPVERLPSNRTVVTWALVLLAVGGLLAMFASNVLLGRLGNGVALAVILLGMVPLMGWAGIPFLAPLALAGVGAFVALWAGGGVPTLLLAGAATGVVAILVALPALRLSGLSMALCSVAFAVVFGALVMQQPEILGNQRRISDLEFFGVDLTDPRHFLGYAVLVYLLLALVLVAVRRGAYGRRLVAMRDSEVAAACVGVRLLWTKASVFGLAGVVAGIGGALLVQGARFGAVEQFPMVFGLTLVLSTMVMGIGTVSAPMAAAMMTVLFATLVQDWAPGPFTSSLELLAPGLAVLALIDMPRGQIPMFADLFRRHPSRGAVLVGTGVLAALVAAWLGLPGGVAVVLVVLAAVTGLILATVVEARAERLPDPLLRKPIGPAQVISIDHELRLSSVPAALPAEVTAR</sequence>